<feature type="domain" description="2Fe-2S ferredoxin-type" evidence="1">
    <location>
        <begin position="15"/>
        <end position="110"/>
    </location>
</feature>
<keyword evidence="3" id="KW-1185">Reference proteome</keyword>
<dbReference type="PROSITE" id="PS51085">
    <property type="entry name" value="2FE2S_FER_2"/>
    <property type="match status" value="1"/>
</dbReference>
<dbReference type="InterPro" id="IPR036010">
    <property type="entry name" value="2Fe-2S_ferredoxin-like_sf"/>
</dbReference>
<dbReference type="InterPro" id="IPR012675">
    <property type="entry name" value="Beta-grasp_dom_sf"/>
</dbReference>
<sequence>MAADDEGWSGEDCMHRVVVHIGPKSYSLEVPTGANLLLHAVSHSVPIPFHCTTGRCTTCRVRIISGNEHLNDFTDQELYRLPGEALDRGERLACQIYVYGDITVEVADEHAG</sequence>
<proteinExistence type="predicted"/>
<evidence type="ECO:0000313" key="2">
    <source>
        <dbReference type="EMBL" id="SEN05682.1"/>
    </source>
</evidence>
<dbReference type="InterPro" id="IPR001041">
    <property type="entry name" value="2Fe-2S_ferredoxin-type"/>
</dbReference>
<dbReference type="Proteomes" id="UP000199695">
    <property type="component" value="Unassembled WGS sequence"/>
</dbReference>
<protein>
    <submittedName>
        <fullName evidence="2">Ferredoxin</fullName>
    </submittedName>
</protein>
<dbReference type="STRING" id="1173111.SAMN05444955_105140"/>
<organism evidence="2 3">
    <name type="scientific">Lihuaxuella thermophila</name>
    <dbReference type="NCBI Taxonomy" id="1173111"/>
    <lineage>
        <taxon>Bacteria</taxon>
        <taxon>Bacillati</taxon>
        <taxon>Bacillota</taxon>
        <taxon>Bacilli</taxon>
        <taxon>Bacillales</taxon>
        <taxon>Thermoactinomycetaceae</taxon>
        <taxon>Lihuaxuella</taxon>
    </lineage>
</organism>
<evidence type="ECO:0000313" key="3">
    <source>
        <dbReference type="Proteomes" id="UP000199695"/>
    </source>
</evidence>
<name>A0A1H8DEG7_9BACL</name>
<dbReference type="CDD" id="cd00207">
    <property type="entry name" value="fer2"/>
    <property type="match status" value="1"/>
</dbReference>
<reference evidence="2 3" key="1">
    <citation type="submission" date="2016-10" db="EMBL/GenBank/DDBJ databases">
        <authorList>
            <person name="de Groot N.N."/>
        </authorList>
    </citation>
    <scope>NUCLEOTIDE SEQUENCE [LARGE SCALE GENOMIC DNA]</scope>
    <source>
        <strain evidence="2 3">DSM 46701</strain>
    </source>
</reference>
<evidence type="ECO:0000259" key="1">
    <source>
        <dbReference type="PROSITE" id="PS51085"/>
    </source>
</evidence>
<dbReference type="EMBL" id="FOCQ01000005">
    <property type="protein sequence ID" value="SEN05682.1"/>
    <property type="molecule type" value="Genomic_DNA"/>
</dbReference>
<dbReference type="SUPFAM" id="SSF54292">
    <property type="entry name" value="2Fe-2S ferredoxin-like"/>
    <property type="match status" value="1"/>
</dbReference>
<dbReference type="Gene3D" id="3.10.20.30">
    <property type="match status" value="1"/>
</dbReference>
<dbReference type="InterPro" id="IPR006058">
    <property type="entry name" value="2Fe2S_fd_BS"/>
</dbReference>
<gene>
    <name evidence="2" type="ORF">SAMN05444955_105140</name>
</gene>
<dbReference type="PROSITE" id="PS00197">
    <property type="entry name" value="2FE2S_FER_1"/>
    <property type="match status" value="1"/>
</dbReference>
<accession>A0A1H8DEG7</accession>
<dbReference type="AlphaFoldDB" id="A0A1H8DEG7"/>
<dbReference type="GO" id="GO:0051537">
    <property type="term" value="F:2 iron, 2 sulfur cluster binding"/>
    <property type="evidence" value="ECO:0007669"/>
    <property type="project" value="InterPro"/>
</dbReference>
<dbReference type="Pfam" id="PF00111">
    <property type="entry name" value="Fer2"/>
    <property type="match status" value="1"/>
</dbReference>